<comment type="caution">
    <text evidence="8">The sequence shown here is derived from an EMBL/GenBank/DDBJ whole genome shotgun (WGS) entry which is preliminary data.</text>
</comment>
<dbReference type="Proteomes" id="UP000233491">
    <property type="component" value="Unassembled WGS sequence"/>
</dbReference>
<dbReference type="Pfam" id="PF13091">
    <property type="entry name" value="PLDc_2"/>
    <property type="match status" value="2"/>
</dbReference>
<reference evidence="8 9" key="1">
    <citation type="submission" date="2017-12" db="EMBL/GenBank/DDBJ databases">
        <title>Anaerobic carbon monoxide metabolism by Pleomorphomonas carboxyditropha sp. nov., a new mesophilic hydrogenogenic carboxidotroph.</title>
        <authorList>
            <person name="Esquivel-Elizondo S."/>
            <person name="Krajmalnik-Brown R."/>
        </authorList>
    </citation>
    <scope>NUCLEOTIDE SEQUENCE [LARGE SCALE GENOMIC DNA]</scope>
    <source>
        <strain evidence="8 9">R5-392</strain>
    </source>
</reference>
<feature type="domain" description="PLD phosphodiesterase" evidence="7">
    <location>
        <begin position="209"/>
        <end position="236"/>
    </location>
</feature>
<evidence type="ECO:0000256" key="2">
    <source>
        <dbReference type="ARBA" id="ARBA00004613"/>
    </source>
</evidence>
<feature type="domain" description="PLD phosphodiesterase" evidence="7">
    <location>
        <begin position="378"/>
        <end position="405"/>
    </location>
</feature>
<dbReference type="PANTHER" id="PTHR21248">
    <property type="entry name" value="CARDIOLIPIN SYNTHASE"/>
    <property type="match status" value="1"/>
</dbReference>
<dbReference type="PANTHER" id="PTHR21248:SF22">
    <property type="entry name" value="PHOSPHOLIPASE D"/>
    <property type="match status" value="1"/>
</dbReference>
<dbReference type="Gene3D" id="3.30.870.10">
    <property type="entry name" value="Endonuclease Chain A"/>
    <property type="match status" value="2"/>
</dbReference>
<dbReference type="SUPFAM" id="SSF56024">
    <property type="entry name" value="Phospholipase D/nuclease"/>
    <property type="match status" value="2"/>
</dbReference>
<dbReference type="OrthoDB" id="9762009at2"/>
<dbReference type="SMART" id="SM00155">
    <property type="entry name" value="PLDc"/>
    <property type="match status" value="2"/>
</dbReference>
<keyword evidence="6" id="KW-1133">Transmembrane helix</keyword>
<evidence type="ECO:0000313" key="9">
    <source>
        <dbReference type="Proteomes" id="UP000233491"/>
    </source>
</evidence>
<evidence type="ECO:0000313" key="8">
    <source>
        <dbReference type="EMBL" id="PKR88421.1"/>
    </source>
</evidence>
<dbReference type="InterPro" id="IPR025202">
    <property type="entry name" value="PLD-like_dom"/>
</dbReference>
<dbReference type="EMBL" id="PJNW01000011">
    <property type="protein sequence ID" value="PKR88421.1"/>
    <property type="molecule type" value="Genomic_DNA"/>
</dbReference>
<feature type="transmembrane region" description="Helical" evidence="6">
    <location>
        <begin position="6"/>
        <end position="26"/>
    </location>
</feature>
<evidence type="ECO:0000256" key="1">
    <source>
        <dbReference type="ARBA" id="ARBA00003145"/>
    </source>
</evidence>
<dbReference type="RefSeq" id="WP_101289875.1">
    <property type="nucleotide sequence ID" value="NZ_FOUQ01000004.1"/>
</dbReference>
<keyword evidence="6" id="KW-0812">Transmembrane</keyword>
<dbReference type="GO" id="GO:0008808">
    <property type="term" value="F:cardiolipin synthase activity"/>
    <property type="evidence" value="ECO:0007669"/>
    <property type="project" value="TreeGrafter"/>
</dbReference>
<proteinExistence type="predicted"/>
<sequence>MVWTEHLALVYLLIEWSIRLVMLVVVPLRRPPEAARSWLLLVFFLPLPALVLYRLIGRPRFPAWRQQRFAEAATIRRRMAASLPRPEGAVPGIADLAERLGEFPVTGASGLALLGDYDQSIDRLVADIDAAEASVHLLTYIFADDATGRKVIAALGRAARRGADVRVLIDAVGSRPWARRTLALLAAEGVQCRLALPVRWWTTVRRARADLRNHRKIAAIDGRLAYVGSQNIVDRNFRRGIINDELVARIEGPAAAAVAAVFASDWYLETREILPVPVMPELAVAPAQIMPSGPDYGVPGFERLLVALIHAAETQVTLVSPYLIPDEAVLAALQTAAYRGVTIDLVVSRVVDQRLVRLAQRSFYDELMSMGVRIHRYRAHLLHAKHVSIDGRIGVVGSGNADLRSFMLNAEVSMLLYDPAHVAELVARQAECMALSDRLDLYEWRSRPMAMSLAENLARLVSPLL</sequence>
<feature type="transmembrane region" description="Helical" evidence="6">
    <location>
        <begin position="38"/>
        <end position="56"/>
    </location>
</feature>
<dbReference type="GO" id="GO:0005576">
    <property type="term" value="C:extracellular region"/>
    <property type="evidence" value="ECO:0007669"/>
    <property type="project" value="UniProtKB-SubCell"/>
</dbReference>
<comment type="function">
    <text evidence="1">Could be a virulence factor.</text>
</comment>
<name>A0A1I4SNC2_9HYPH</name>
<accession>A0A1I4SNC2</accession>
<keyword evidence="9" id="KW-1185">Reference proteome</keyword>
<gene>
    <name evidence="8" type="ORF">CXZ10_13465</name>
</gene>
<dbReference type="GO" id="GO:0032049">
    <property type="term" value="P:cardiolipin biosynthetic process"/>
    <property type="evidence" value="ECO:0007669"/>
    <property type="project" value="UniProtKB-ARBA"/>
</dbReference>
<organism evidence="8 9">
    <name type="scientific">Pleomorphomonas diazotrophica</name>
    <dbReference type="NCBI Taxonomy" id="1166257"/>
    <lineage>
        <taxon>Bacteria</taxon>
        <taxon>Pseudomonadati</taxon>
        <taxon>Pseudomonadota</taxon>
        <taxon>Alphaproteobacteria</taxon>
        <taxon>Hyphomicrobiales</taxon>
        <taxon>Pleomorphomonadaceae</taxon>
        <taxon>Pleomorphomonas</taxon>
    </lineage>
</organism>
<keyword evidence="4" id="KW-0964">Secreted</keyword>
<dbReference type="AlphaFoldDB" id="A0A1I4SNC2"/>
<dbReference type="PROSITE" id="PS50035">
    <property type="entry name" value="PLD"/>
    <property type="match status" value="2"/>
</dbReference>
<evidence type="ECO:0000256" key="4">
    <source>
        <dbReference type="ARBA" id="ARBA00022525"/>
    </source>
</evidence>
<evidence type="ECO:0000256" key="5">
    <source>
        <dbReference type="ARBA" id="ARBA00029594"/>
    </source>
</evidence>
<dbReference type="CDD" id="cd09158">
    <property type="entry name" value="PLDc_EcCLS_like_2"/>
    <property type="match status" value="1"/>
</dbReference>
<dbReference type="GO" id="GO:0016020">
    <property type="term" value="C:membrane"/>
    <property type="evidence" value="ECO:0007669"/>
    <property type="project" value="TreeGrafter"/>
</dbReference>
<keyword evidence="6" id="KW-0472">Membrane</keyword>
<comment type="subcellular location">
    <subcellularLocation>
        <location evidence="2">Secreted</location>
    </subcellularLocation>
</comment>
<evidence type="ECO:0000256" key="3">
    <source>
        <dbReference type="ARBA" id="ARBA00018392"/>
    </source>
</evidence>
<evidence type="ECO:0000256" key="6">
    <source>
        <dbReference type="SAM" id="Phobius"/>
    </source>
</evidence>
<protein>
    <recommendedName>
        <fullName evidence="3">Phospholipase D</fullName>
    </recommendedName>
    <alternativeName>
        <fullName evidence="5">Choline phosphatase</fullName>
    </alternativeName>
</protein>
<evidence type="ECO:0000259" key="7">
    <source>
        <dbReference type="PROSITE" id="PS50035"/>
    </source>
</evidence>
<dbReference type="InterPro" id="IPR001736">
    <property type="entry name" value="PLipase_D/transphosphatidylase"/>
</dbReference>